<dbReference type="AlphaFoldDB" id="A0A4Q0ZF70"/>
<dbReference type="Proteomes" id="UP000290870">
    <property type="component" value="Unassembled WGS sequence"/>
</dbReference>
<feature type="transmembrane region" description="Helical" evidence="6">
    <location>
        <begin position="325"/>
        <end position="353"/>
    </location>
</feature>
<dbReference type="PANTHER" id="PTHR30619:SF7">
    <property type="entry name" value="BETA-LACTAMASE DOMAIN PROTEIN"/>
    <property type="match status" value="1"/>
</dbReference>
<dbReference type="Pfam" id="PF03772">
    <property type="entry name" value="Competence"/>
    <property type="match status" value="1"/>
</dbReference>
<evidence type="ECO:0000313" key="8">
    <source>
        <dbReference type="EMBL" id="RXJ84692.1"/>
    </source>
</evidence>
<evidence type="ECO:0000256" key="5">
    <source>
        <dbReference type="ARBA" id="ARBA00023136"/>
    </source>
</evidence>
<feature type="transmembrane region" description="Helical" evidence="6">
    <location>
        <begin position="393"/>
        <end position="410"/>
    </location>
</feature>
<name>A0A4Q0ZF70_9BACT</name>
<dbReference type="NCBIfam" id="TIGR00360">
    <property type="entry name" value="ComEC_N-term"/>
    <property type="match status" value="1"/>
</dbReference>
<feature type="transmembrane region" description="Helical" evidence="6">
    <location>
        <begin position="298"/>
        <end position="319"/>
    </location>
</feature>
<feature type="transmembrane region" description="Helical" evidence="6">
    <location>
        <begin position="246"/>
        <end position="264"/>
    </location>
</feature>
<comment type="caution">
    <text evidence="8">The sequence shown here is derived from an EMBL/GenBank/DDBJ whole genome shotgun (WGS) entry which is preliminary data.</text>
</comment>
<feature type="transmembrane region" description="Helical" evidence="6">
    <location>
        <begin position="165"/>
        <end position="186"/>
    </location>
</feature>
<feature type="transmembrane region" description="Helical" evidence="6">
    <location>
        <begin position="206"/>
        <end position="239"/>
    </location>
</feature>
<gene>
    <name evidence="8" type="ORF">CRU90_04855</name>
</gene>
<proteinExistence type="predicted"/>
<dbReference type="PANTHER" id="PTHR30619">
    <property type="entry name" value="DNA INTERNALIZATION/COMPETENCE PROTEIN COMEC/REC2"/>
    <property type="match status" value="1"/>
</dbReference>
<keyword evidence="3 6" id="KW-0812">Transmembrane</keyword>
<feature type="transmembrane region" description="Helical" evidence="6">
    <location>
        <begin position="365"/>
        <end position="387"/>
    </location>
</feature>
<feature type="domain" description="ComEC/Rec2-related protein" evidence="7">
    <location>
        <begin position="149"/>
        <end position="359"/>
    </location>
</feature>
<evidence type="ECO:0000256" key="2">
    <source>
        <dbReference type="ARBA" id="ARBA00022475"/>
    </source>
</evidence>
<comment type="subcellular location">
    <subcellularLocation>
        <location evidence="1">Cell membrane</location>
        <topology evidence="1">Multi-pass membrane protein</topology>
    </subcellularLocation>
</comment>
<feature type="transmembrane region" description="Helical" evidence="6">
    <location>
        <begin position="270"/>
        <end position="286"/>
    </location>
</feature>
<keyword evidence="5 6" id="KW-0472">Membrane</keyword>
<accession>A0A4Q0ZF70</accession>
<evidence type="ECO:0000256" key="4">
    <source>
        <dbReference type="ARBA" id="ARBA00022989"/>
    </source>
</evidence>
<organism evidence="8 9">
    <name type="scientific">Arcobacter cloacae</name>
    <dbReference type="NCBI Taxonomy" id="1054034"/>
    <lineage>
        <taxon>Bacteria</taxon>
        <taxon>Pseudomonadati</taxon>
        <taxon>Campylobacterota</taxon>
        <taxon>Epsilonproteobacteria</taxon>
        <taxon>Campylobacterales</taxon>
        <taxon>Arcobacteraceae</taxon>
        <taxon>Arcobacter</taxon>
    </lineage>
</organism>
<dbReference type="InterPro" id="IPR004477">
    <property type="entry name" value="ComEC_N"/>
</dbReference>
<evidence type="ECO:0000256" key="3">
    <source>
        <dbReference type="ARBA" id="ARBA00022692"/>
    </source>
</evidence>
<evidence type="ECO:0000256" key="6">
    <source>
        <dbReference type="SAM" id="Phobius"/>
    </source>
</evidence>
<dbReference type="RefSeq" id="WP_128986153.1">
    <property type="nucleotide sequence ID" value="NZ_PDJZ01000004.1"/>
</dbReference>
<evidence type="ECO:0000313" key="9">
    <source>
        <dbReference type="Proteomes" id="UP000290870"/>
    </source>
</evidence>
<evidence type="ECO:0000259" key="7">
    <source>
        <dbReference type="Pfam" id="PF03772"/>
    </source>
</evidence>
<keyword evidence="2" id="KW-1003">Cell membrane</keyword>
<dbReference type="EMBL" id="PDJZ01000004">
    <property type="protein sequence ID" value="RXJ84692.1"/>
    <property type="molecule type" value="Genomic_DNA"/>
</dbReference>
<dbReference type="InterPro" id="IPR052159">
    <property type="entry name" value="Competence_DNA_uptake"/>
</dbReference>
<keyword evidence="4 6" id="KW-1133">Transmembrane helix</keyword>
<evidence type="ECO:0000256" key="1">
    <source>
        <dbReference type="ARBA" id="ARBA00004651"/>
    </source>
</evidence>
<reference evidence="8 9" key="1">
    <citation type="submission" date="2017-10" db="EMBL/GenBank/DDBJ databases">
        <title>Genomics of the genus Arcobacter.</title>
        <authorList>
            <person name="Perez-Cataluna A."/>
            <person name="Figueras M.J."/>
        </authorList>
    </citation>
    <scope>NUCLEOTIDE SEQUENCE [LARGE SCALE GENOMIC DNA]</scope>
    <source>
        <strain evidence="8 9">F26</strain>
    </source>
</reference>
<sequence>MIIKTKLQNKKILTITILIFLFLINLSIEYAKYLDLIDEEIYETKVEVLNIYKKDNFDILRVKTDNFDFFTNINKNENIKKSDFLNITFISRNISFLDYLKGFYTKTLYFDRIKKSYSLKDEIVEKINSNHENEMIKELFGALFLAIPISKELRDIFTNYGISHLIALSGFHLVVLSFIIYWIFYYPYSFFHQKYFPYRNKKYDLLIITIFLLFFYLLLTGIVPSLLRAFVMFCLGIFLLRSNIKIFSFETLLFTFLIVIALFPKYLFSLGFWFSIMAVFYIFLYIKYFTFKNKIFHLIFFNSWMFFIFNPIVHFYFPATSYEQFLSIIITIFFTIFYPFEIVAHIFDFAIYFDEYIRYFLEYKMYVYEVKTPFYFFIIFITFSFLSIFYKKAFYILNILMILFNLFLYLRF</sequence>
<dbReference type="OrthoDB" id="5372341at2"/>
<dbReference type="GO" id="GO:0005886">
    <property type="term" value="C:plasma membrane"/>
    <property type="evidence" value="ECO:0007669"/>
    <property type="project" value="UniProtKB-SubCell"/>
</dbReference>
<protein>
    <submittedName>
        <fullName evidence="8">Competence protein</fullName>
    </submittedName>
</protein>